<dbReference type="PANTHER" id="PTHR44520">
    <property type="entry name" value="RESPONSE REGULATOR RCP1-RELATED"/>
    <property type="match status" value="1"/>
</dbReference>
<dbReference type="InterPro" id="IPR052893">
    <property type="entry name" value="TCS_response_regulator"/>
</dbReference>
<name>A0A6N6RLC0_9FLAO</name>
<dbReference type="InterPro" id="IPR001789">
    <property type="entry name" value="Sig_transdc_resp-reg_receiver"/>
</dbReference>
<dbReference type="InterPro" id="IPR011006">
    <property type="entry name" value="CheY-like_superfamily"/>
</dbReference>
<evidence type="ECO:0000259" key="2">
    <source>
        <dbReference type="PROSITE" id="PS50110"/>
    </source>
</evidence>
<feature type="modified residue" description="4-aspartylphosphate" evidence="1">
    <location>
        <position position="66"/>
    </location>
</feature>
<organism evidence="3 4">
    <name type="scientific">Phaeocystidibacter luteus</name>
    <dbReference type="NCBI Taxonomy" id="911197"/>
    <lineage>
        <taxon>Bacteria</taxon>
        <taxon>Pseudomonadati</taxon>
        <taxon>Bacteroidota</taxon>
        <taxon>Flavobacteriia</taxon>
        <taxon>Flavobacteriales</taxon>
        <taxon>Phaeocystidibacteraceae</taxon>
        <taxon>Phaeocystidibacter</taxon>
    </lineage>
</organism>
<evidence type="ECO:0000313" key="4">
    <source>
        <dbReference type="Proteomes" id="UP000468650"/>
    </source>
</evidence>
<dbReference type="SMART" id="SM00448">
    <property type="entry name" value="REC"/>
    <property type="match status" value="1"/>
</dbReference>
<dbReference type="EMBL" id="WBVO01000001">
    <property type="protein sequence ID" value="KAB2814349.1"/>
    <property type="molecule type" value="Genomic_DNA"/>
</dbReference>
<dbReference type="Proteomes" id="UP000468650">
    <property type="component" value="Unassembled WGS sequence"/>
</dbReference>
<reference evidence="3 4" key="1">
    <citation type="submission" date="2019-09" db="EMBL/GenBank/DDBJ databases">
        <title>Genomes of family Cryomorphaceae.</title>
        <authorList>
            <person name="Bowman J.P."/>
        </authorList>
    </citation>
    <scope>NUCLEOTIDE SEQUENCE [LARGE SCALE GENOMIC DNA]</scope>
    <source>
        <strain evidence="3 4">LMG 25704</strain>
    </source>
</reference>
<protein>
    <submittedName>
        <fullName evidence="3">Response regulator</fullName>
    </submittedName>
</protein>
<dbReference type="PROSITE" id="PS50110">
    <property type="entry name" value="RESPONSE_REGULATORY"/>
    <property type="match status" value="1"/>
</dbReference>
<sequence length="133" mass="15479">MTDSKKKEIICLIDDDKVYQYTASKSIEASSVVKRVLVFDDGEQAYTYLVDNLTLRENLPDIIFLDINMPYMDGWEFMEEFVKLKPKLSKTITIYMVSSSLQEDDINKAKSLESISEYIIKPISKERFKELLT</sequence>
<dbReference type="AlphaFoldDB" id="A0A6N6RLC0"/>
<feature type="domain" description="Response regulatory" evidence="2">
    <location>
        <begin position="9"/>
        <end position="133"/>
    </location>
</feature>
<dbReference type="PANTHER" id="PTHR44520:SF2">
    <property type="entry name" value="RESPONSE REGULATOR RCP1"/>
    <property type="match status" value="1"/>
</dbReference>
<dbReference type="Gene3D" id="3.40.50.2300">
    <property type="match status" value="1"/>
</dbReference>
<gene>
    <name evidence="3" type="ORF">F8C67_01045</name>
</gene>
<dbReference type="SUPFAM" id="SSF52172">
    <property type="entry name" value="CheY-like"/>
    <property type="match status" value="1"/>
</dbReference>
<dbReference type="Pfam" id="PF00072">
    <property type="entry name" value="Response_reg"/>
    <property type="match status" value="1"/>
</dbReference>
<dbReference type="GO" id="GO:0000160">
    <property type="term" value="P:phosphorelay signal transduction system"/>
    <property type="evidence" value="ECO:0007669"/>
    <property type="project" value="InterPro"/>
</dbReference>
<proteinExistence type="predicted"/>
<keyword evidence="4" id="KW-1185">Reference proteome</keyword>
<dbReference type="RefSeq" id="WP_151665929.1">
    <property type="nucleotide sequence ID" value="NZ_WBVO01000001.1"/>
</dbReference>
<evidence type="ECO:0000313" key="3">
    <source>
        <dbReference type="EMBL" id="KAB2814349.1"/>
    </source>
</evidence>
<evidence type="ECO:0000256" key="1">
    <source>
        <dbReference type="PROSITE-ProRule" id="PRU00169"/>
    </source>
</evidence>
<dbReference type="OrthoDB" id="673128at2"/>
<keyword evidence="1" id="KW-0597">Phosphoprotein</keyword>
<comment type="caution">
    <text evidence="3">The sequence shown here is derived from an EMBL/GenBank/DDBJ whole genome shotgun (WGS) entry which is preliminary data.</text>
</comment>
<accession>A0A6N6RLC0</accession>